<sequence length="67" mass="8086">MIGDICFYRCKEYQYAFPEIGLGFWRDVVLNEEDLETEEFKNLDPVIQEDSLRNQYFSTVFVMYPMV</sequence>
<dbReference type="KEGG" id="bfm:BP422_24285"/>
<reference evidence="1 2" key="1">
    <citation type="submission" date="2016-11" db="EMBL/GenBank/DDBJ databases">
        <authorList>
            <person name="Jaros S."/>
            <person name="Januszkiewicz K."/>
            <person name="Wedrychowicz H."/>
        </authorList>
    </citation>
    <scope>NUCLEOTIDE SEQUENCE [LARGE SCALE GENOMIC DNA]</scope>
    <source>
        <strain evidence="1 2">NF2</strain>
    </source>
</reference>
<dbReference type="AlphaFoldDB" id="A0A220MMU6"/>
<dbReference type="EMBL" id="CP018145">
    <property type="protein sequence ID" value="ASJ56408.1"/>
    <property type="molecule type" value="Genomic_DNA"/>
</dbReference>
<evidence type="ECO:0000313" key="1">
    <source>
        <dbReference type="EMBL" id="ASJ56408.1"/>
    </source>
</evidence>
<accession>A0A220MMU6</accession>
<protein>
    <submittedName>
        <fullName evidence="1">Uncharacterized protein</fullName>
    </submittedName>
</protein>
<dbReference type="Proteomes" id="UP000197781">
    <property type="component" value="Chromosome"/>
</dbReference>
<proteinExistence type="predicted"/>
<organism evidence="1 2">
    <name type="scientific">Brevibacillus formosus</name>
    <dbReference type="NCBI Taxonomy" id="54913"/>
    <lineage>
        <taxon>Bacteria</taxon>
        <taxon>Bacillati</taxon>
        <taxon>Bacillota</taxon>
        <taxon>Bacilli</taxon>
        <taxon>Bacillales</taxon>
        <taxon>Paenibacillaceae</taxon>
        <taxon>Brevibacillus</taxon>
    </lineage>
</organism>
<gene>
    <name evidence="1" type="ORF">BP422_24285</name>
</gene>
<evidence type="ECO:0000313" key="2">
    <source>
        <dbReference type="Proteomes" id="UP000197781"/>
    </source>
</evidence>
<name>A0A220MMU6_9BACL</name>